<evidence type="ECO:0000256" key="6">
    <source>
        <dbReference type="RuleBase" id="RU000680"/>
    </source>
</evidence>
<dbReference type="Proteomes" id="UP000095280">
    <property type="component" value="Unplaced"/>
</dbReference>
<proteinExistence type="inferred from homology"/>
<keyword evidence="7" id="KW-1185">Reference proteome</keyword>
<evidence type="ECO:0000313" key="9">
    <source>
        <dbReference type="WBParaSite" id="maker-uti_cns_0007500-snap-gene-0.6-mRNA-1"/>
    </source>
</evidence>
<dbReference type="WBParaSite" id="maker-uti_cns_0006239-snap-gene-0.12-mRNA-1">
    <property type="protein sequence ID" value="maker-uti_cns_0006239-snap-gene-0.12-mRNA-1"/>
    <property type="gene ID" value="maker-uti_cns_0006239-snap-gene-0.12"/>
</dbReference>
<accession>A0A1I8HHY8</accession>
<evidence type="ECO:0000256" key="1">
    <source>
        <dbReference type="ARBA" id="ARBA00004202"/>
    </source>
</evidence>
<dbReference type="GO" id="GO:0060090">
    <property type="term" value="F:molecular adaptor activity"/>
    <property type="evidence" value="ECO:0007669"/>
    <property type="project" value="TreeGrafter"/>
</dbReference>
<evidence type="ECO:0000256" key="4">
    <source>
        <dbReference type="ARBA" id="ARBA00023034"/>
    </source>
</evidence>
<keyword evidence="4 6" id="KW-0333">Golgi apparatus</keyword>
<evidence type="ECO:0000256" key="3">
    <source>
        <dbReference type="ARBA" id="ARBA00022475"/>
    </source>
</evidence>
<dbReference type="WBParaSite" id="maker-uti_cns_0007500-snap-gene-0.6-mRNA-1">
    <property type="protein sequence ID" value="maker-uti_cns_0007500-snap-gene-0.6-mRNA-1"/>
    <property type="gene ID" value="maker-uti_cns_0007500-snap-gene-0.6"/>
</dbReference>
<comment type="function">
    <text evidence="6">May act as a scaffolding protein within caveolar membranes. Interacts directly with G-protein alpha subunits and can functionally regulate their activity.</text>
</comment>
<reference evidence="8 9" key="1">
    <citation type="submission" date="2016-11" db="UniProtKB">
        <authorList>
            <consortium name="WormBaseParasite"/>
        </authorList>
    </citation>
    <scope>IDENTIFICATION</scope>
</reference>
<dbReference type="Pfam" id="PF01146">
    <property type="entry name" value="Caveolin"/>
    <property type="match status" value="1"/>
</dbReference>
<dbReference type="GO" id="GO:0070836">
    <property type="term" value="P:caveola assembly"/>
    <property type="evidence" value="ECO:0007669"/>
    <property type="project" value="InterPro"/>
</dbReference>
<comment type="similarity">
    <text evidence="2 6">Belongs to the caveolin family.</text>
</comment>
<organism evidence="7 8">
    <name type="scientific">Macrostomum lignano</name>
    <dbReference type="NCBI Taxonomy" id="282301"/>
    <lineage>
        <taxon>Eukaryota</taxon>
        <taxon>Metazoa</taxon>
        <taxon>Spiralia</taxon>
        <taxon>Lophotrochozoa</taxon>
        <taxon>Platyhelminthes</taxon>
        <taxon>Rhabditophora</taxon>
        <taxon>Macrostomorpha</taxon>
        <taxon>Macrostomida</taxon>
        <taxon>Macrostomidae</taxon>
        <taxon>Macrostomum</taxon>
    </lineage>
</organism>
<dbReference type="AlphaFoldDB" id="A0A1I8HHY8"/>
<comment type="subcellular location">
    <subcellularLocation>
        <location evidence="1 6">Cell membrane</location>
        <topology evidence="1 6">Peripheral membrane protein</topology>
    </subcellularLocation>
    <subcellularLocation>
        <location evidence="6">Golgi apparatus membrane</location>
        <topology evidence="6">Peripheral membrane protein</topology>
    </subcellularLocation>
    <subcellularLocation>
        <location evidence="6">Membrane</location>
        <location evidence="6">Caveola</location>
        <topology evidence="6">Peripheral membrane protein</topology>
    </subcellularLocation>
</comment>
<dbReference type="PANTHER" id="PTHR10844:SF19">
    <property type="entry name" value="CAVEOLIN-2"/>
    <property type="match status" value="1"/>
</dbReference>
<evidence type="ECO:0000313" key="8">
    <source>
        <dbReference type="WBParaSite" id="maker-uti_cns_0006239-snap-gene-0.12-mRNA-1"/>
    </source>
</evidence>
<dbReference type="OrthoDB" id="5917823at2759"/>
<protein>
    <recommendedName>
        <fullName evidence="6">Caveolin</fullName>
    </recommendedName>
</protein>
<dbReference type="InterPro" id="IPR001612">
    <property type="entry name" value="Caveolin"/>
</dbReference>
<dbReference type="WBParaSite" id="maker-uti_cns_0007987-snap-gene-0.1-mRNA-1">
    <property type="protein sequence ID" value="maker-uti_cns_0007987-snap-gene-0.1-mRNA-1"/>
    <property type="gene ID" value="maker-uti_cns_0007987-snap-gene-0.1"/>
</dbReference>
<keyword evidence="3 6" id="KW-1003">Cell membrane</keyword>
<dbReference type="PANTHER" id="PTHR10844">
    <property type="entry name" value="CAVEOLIN"/>
    <property type="match status" value="1"/>
</dbReference>
<evidence type="ECO:0000256" key="2">
    <source>
        <dbReference type="ARBA" id="ARBA00010988"/>
    </source>
</evidence>
<keyword evidence="5 6" id="KW-0472">Membrane</keyword>
<sequence length="138" mass="16007">MSSQKTKKSVKDLDMNRRDPQDVNIHLQVEFDDILAEPEGAYSINCVWRCSYRCYECWKNCWYRTLTLLCGCCIAAMWGCHFAELAFCHVWCCTPYLKSYIMDIKIIREMNAACYDACLGTCCSACGNCFSRIRVQQN</sequence>
<dbReference type="GO" id="GO:0000139">
    <property type="term" value="C:Golgi membrane"/>
    <property type="evidence" value="ECO:0007669"/>
    <property type="project" value="UniProtKB-SubCell"/>
</dbReference>
<name>A0A1I8HHY8_9PLAT</name>
<evidence type="ECO:0000313" key="7">
    <source>
        <dbReference type="Proteomes" id="UP000095280"/>
    </source>
</evidence>
<dbReference type="GO" id="GO:0005901">
    <property type="term" value="C:caveola"/>
    <property type="evidence" value="ECO:0007669"/>
    <property type="project" value="UniProtKB-SubCell"/>
</dbReference>
<evidence type="ECO:0000256" key="5">
    <source>
        <dbReference type="ARBA" id="ARBA00023136"/>
    </source>
</evidence>